<keyword evidence="5 8" id="KW-0472">Membrane</keyword>
<feature type="transmembrane region" description="Helical" evidence="8">
    <location>
        <begin position="32"/>
        <end position="50"/>
    </location>
</feature>
<accession>A0A3D8JVD1</accession>
<dbReference type="FunFam" id="1.20.1250.20:FF:000126">
    <property type="entry name" value="MFS transporter permease"/>
    <property type="match status" value="1"/>
</dbReference>
<proteinExistence type="predicted"/>
<feature type="transmembrane region" description="Helical" evidence="8">
    <location>
        <begin position="163"/>
        <end position="183"/>
    </location>
</feature>
<evidence type="ECO:0000256" key="4">
    <source>
        <dbReference type="ARBA" id="ARBA00022989"/>
    </source>
</evidence>
<keyword evidence="11" id="KW-1185">Reference proteome</keyword>
<feature type="transmembrane region" description="Helical" evidence="8">
    <location>
        <begin position="377"/>
        <end position="400"/>
    </location>
</feature>
<feature type="transmembrane region" description="Helical" evidence="8">
    <location>
        <begin position="260"/>
        <end position="281"/>
    </location>
</feature>
<comment type="subcellular location">
    <subcellularLocation>
        <location evidence="1">Membrane</location>
        <topology evidence="1">Multi-pass membrane protein</topology>
    </subcellularLocation>
</comment>
<evidence type="ECO:0000313" key="11">
    <source>
        <dbReference type="Proteomes" id="UP000256838"/>
    </source>
</evidence>
<dbReference type="Gene3D" id="1.20.1250.20">
    <property type="entry name" value="MFS general substrate transporter like domains"/>
    <property type="match status" value="2"/>
</dbReference>
<feature type="transmembrane region" description="Helical" evidence="8">
    <location>
        <begin position="195"/>
        <end position="217"/>
    </location>
</feature>
<dbReference type="GO" id="GO:0022857">
    <property type="term" value="F:transmembrane transporter activity"/>
    <property type="evidence" value="ECO:0007669"/>
    <property type="project" value="InterPro"/>
</dbReference>
<keyword evidence="2" id="KW-0813">Transport</keyword>
<feature type="domain" description="Major facilitator superfamily (MFS) profile" evidence="9">
    <location>
        <begin position="36"/>
        <end position="441"/>
    </location>
</feature>
<sequence length="443" mass="47607">MASPNPIDPLAMPGAGAGAASASFEAATYRKVSWRLLPLLLICYLVAYLDRVNVGFAKLQMAQALHLSDAVYGLGAGIFFLGYFLFEIPSNLILHRVGARLWVARIMVSWGVISILTMFVTTPAMFYTMRFLLGLAEAGFFPGIILYLTYWYPAHRRGRMTTWFMTAVALSGVIGGPVSGYILKTFDGTNGWQGWQWLFLLEGLPSVLAGVLVFFLLDDRISKASWLSTEEKQLLERNIGAEDAGKEDMPLGTVLSSGRVWLMSAIYLSFVMGLYGVSFWLPTIIKATGVKDPFQIGLLAAIPFAAAVVAMLVVARSADKYRERRWHVAIPGLAGALGLVLSVGWAHNTTLAMAALTLATAGIITALPLFWSLPTAFLAGAGAAAGIAMVNSIGNLAGFLSPYAVGWLKQTTGANDTGMYMLAAFMVLGAVLALSVPARLVDK</sequence>
<dbReference type="InterPro" id="IPR020846">
    <property type="entry name" value="MFS_dom"/>
</dbReference>
<feature type="transmembrane region" description="Helical" evidence="8">
    <location>
        <begin position="132"/>
        <end position="151"/>
    </location>
</feature>
<comment type="caution">
    <text evidence="10">The sequence shown here is derived from an EMBL/GenBank/DDBJ whole genome shotgun (WGS) entry which is preliminary data.</text>
</comment>
<feature type="transmembrane region" description="Helical" evidence="8">
    <location>
        <begin position="70"/>
        <end position="94"/>
    </location>
</feature>
<evidence type="ECO:0000256" key="6">
    <source>
        <dbReference type="ARBA" id="ARBA00058119"/>
    </source>
</evidence>
<keyword evidence="3 8" id="KW-0812">Transmembrane</keyword>
<dbReference type="PROSITE" id="PS50850">
    <property type="entry name" value="MFS"/>
    <property type="match status" value="1"/>
</dbReference>
<dbReference type="RefSeq" id="WP_115536013.1">
    <property type="nucleotide sequence ID" value="NZ_QRGA01000014.1"/>
</dbReference>
<keyword evidence="4 8" id="KW-1133">Transmembrane helix</keyword>
<evidence type="ECO:0000256" key="2">
    <source>
        <dbReference type="ARBA" id="ARBA00022448"/>
    </source>
</evidence>
<feature type="transmembrane region" description="Helical" evidence="8">
    <location>
        <begin position="326"/>
        <end position="345"/>
    </location>
</feature>
<feature type="transmembrane region" description="Helical" evidence="8">
    <location>
        <begin position="293"/>
        <end position="314"/>
    </location>
</feature>
<feature type="transmembrane region" description="Helical" evidence="8">
    <location>
        <begin position="351"/>
        <end position="370"/>
    </location>
</feature>
<dbReference type="SUPFAM" id="SSF103473">
    <property type="entry name" value="MFS general substrate transporter"/>
    <property type="match status" value="1"/>
</dbReference>
<feature type="transmembrane region" description="Helical" evidence="8">
    <location>
        <begin position="106"/>
        <end position="126"/>
    </location>
</feature>
<evidence type="ECO:0000256" key="1">
    <source>
        <dbReference type="ARBA" id="ARBA00004141"/>
    </source>
</evidence>
<dbReference type="EMBL" id="QRGA01000014">
    <property type="protein sequence ID" value="RDU96566.1"/>
    <property type="molecule type" value="Genomic_DNA"/>
</dbReference>
<dbReference type="InterPro" id="IPR011701">
    <property type="entry name" value="MFS"/>
</dbReference>
<dbReference type="AlphaFoldDB" id="A0A3D8JVD1"/>
<organism evidence="10 11">
    <name type="scientific">Trinickia dinghuensis</name>
    <dbReference type="NCBI Taxonomy" id="2291023"/>
    <lineage>
        <taxon>Bacteria</taxon>
        <taxon>Pseudomonadati</taxon>
        <taxon>Pseudomonadota</taxon>
        <taxon>Betaproteobacteria</taxon>
        <taxon>Burkholderiales</taxon>
        <taxon>Burkholderiaceae</taxon>
        <taxon>Trinickia</taxon>
    </lineage>
</organism>
<comment type="function">
    <text evidence="6">Component of the tartrate utilization system and may allow entry of tartrate and tartrate dehydrogenase.</text>
</comment>
<dbReference type="Proteomes" id="UP000256838">
    <property type="component" value="Unassembled WGS sequence"/>
</dbReference>
<protein>
    <recommendedName>
        <fullName evidence="7">Putative tartrate transporter</fullName>
    </recommendedName>
</protein>
<feature type="transmembrane region" description="Helical" evidence="8">
    <location>
        <begin position="420"/>
        <end position="441"/>
    </location>
</feature>
<dbReference type="PANTHER" id="PTHR43791">
    <property type="entry name" value="PERMEASE-RELATED"/>
    <property type="match status" value="1"/>
</dbReference>
<reference evidence="10 11" key="1">
    <citation type="submission" date="2018-08" db="EMBL/GenBank/DDBJ databases">
        <title>Paraburkholderia sp. DHOM06 isolated from forest soil.</title>
        <authorList>
            <person name="Gao Z.-H."/>
            <person name="Qiu L.-H."/>
        </authorList>
    </citation>
    <scope>NUCLEOTIDE SEQUENCE [LARGE SCALE GENOMIC DNA]</scope>
    <source>
        <strain evidence="10 11">DHOM06</strain>
    </source>
</reference>
<dbReference type="Pfam" id="PF07690">
    <property type="entry name" value="MFS_1"/>
    <property type="match status" value="1"/>
</dbReference>
<evidence type="ECO:0000256" key="5">
    <source>
        <dbReference type="ARBA" id="ARBA00023136"/>
    </source>
</evidence>
<evidence type="ECO:0000256" key="3">
    <source>
        <dbReference type="ARBA" id="ARBA00022692"/>
    </source>
</evidence>
<evidence type="ECO:0000256" key="7">
    <source>
        <dbReference type="ARBA" id="ARBA00074139"/>
    </source>
</evidence>
<evidence type="ECO:0000259" key="9">
    <source>
        <dbReference type="PROSITE" id="PS50850"/>
    </source>
</evidence>
<evidence type="ECO:0000313" key="10">
    <source>
        <dbReference type="EMBL" id="RDU96566.1"/>
    </source>
</evidence>
<dbReference type="CDD" id="cd17319">
    <property type="entry name" value="MFS_ExuT_GudP_like"/>
    <property type="match status" value="1"/>
</dbReference>
<dbReference type="FunFam" id="1.20.1250.20:FF:000018">
    <property type="entry name" value="MFS transporter permease"/>
    <property type="match status" value="1"/>
</dbReference>
<dbReference type="OrthoDB" id="5441967at2"/>
<gene>
    <name evidence="10" type="ORF">DWV00_23580</name>
</gene>
<dbReference type="InterPro" id="IPR036259">
    <property type="entry name" value="MFS_trans_sf"/>
</dbReference>
<name>A0A3D8JVD1_9BURK</name>
<dbReference type="GO" id="GO:0005886">
    <property type="term" value="C:plasma membrane"/>
    <property type="evidence" value="ECO:0007669"/>
    <property type="project" value="TreeGrafter"/>
</dbReference>
<dbReference type="PANTHER" id="PTHR43791:SF36">
    <property type="entry name" value="TRANSPORTER, PUTATIVE (AFU_ORTHOLOGUE AFUA_6G08340)-RELATED"/>
    <property type="match status" value="1"/>
</dbReference>
<evidence type="ECO:0000256" key="8">
    <source>
        <dbReference type="SAM" id="Phobius"/>
    </source>
</evidence>